<protein>
    <submittedName>
        <fullName evidence="15">TonB-dependent siderophore receptor</fullName>
    </submittedName>
</protein>
<evidence type="ECO:0000256" key="12">
    <source>
        <dbReference type="SAM" id="SignalP"/>
    </source>
</evidence>
<evidence type="ECO:0000259" key="13">
    <source>
        <dbReference type="Pfam" id="PF00593"/>
    </source>
</evidence>
<comment type="caution">
    <text evidence="15">The sequence shown here is derived from an EMBL/GenBank/DDBJ whole genome shotgun (WGS) entry which is preliminary data.</text>
</comment>
<feature type="chain" id="PRO_5046197157" evidence="12">
    <location>
        <begin position="29"/>
        <end position="766"/>
    </location>
</feature>
<keyword evidence="8 15" id="KW-0675">Receptor</keyword>
<reference evidence="15 16" key="1">
    <citation type="submission" date="2023-11" db="EMBL/GenBank/DDBJ databases">
        <title>Draft genome of Azohydromonas lata strain H1 (DSM1123), a polyhydroxyalkanoate producer.</title>
        <authorList>
            <person name="Traversa D."/>
            <person name="D'Addabbo P."/>
            <person name="Pazzani C."/>
            <person name="Manzari C."/>
            <person name="Chiara M."/>
            <person name="Scrascia M."/>
        </authorList>
    </citation>
    <scope>NUCLEOTIDE SEQUENCE [LARGE SCALE GENOMIC DNA]</scope>
    <source>
        <strain evidence="15 16">H1</strain>
    </source>
</reference>
<dbReference type="SUPFAM" id="SSF56935">
    <property type="entry name" value="Porins"/>
    <property type="match status" value="1"/>
</dbReference>
<evidence type="ECO:0000256" key="2">
    <source>
        <dbReference type="ARBA" id="ARBA00009810"/>
    </source>
</evidence>
<evidence type="ECO:0000256" key="7">
    <source>
        <dbReference type="ARBA" id="ARBA00023136"/>
    </source>
</evidence>
<keyword evidence="7 10" id="KW-0472">Membrane</keyword>
<dbReference type="Pfam" id="PF00593">
    <property type="entry name" value="TonB_dep_Rec_b-barrel"/>
    <property type="match status" value="1"/>
</dbReference>
<dbReference type="PROSITE" id="PS51318">
    <property type="entry name" value="TAT"/>
    <property type="match status" value="1"/>
</dbReference>
<evidence type="ECO:0000256" key="8">
    <source>
        <dbReference type="ARBA" id="ARBA00023170"/>
    </source>
</evidence>
<dbReference type="Gene3D" id="2.170.130.10">
    <property type="entry name" value="TonB-dependent receptor, plug domain"/>
    <property type="match status" value="1"/>
</dbReference>
<evidence type="ECO:0000256" key="11">
    <source>
        <dbReference type="RuleBase" id="RU003357"/>
    </source>
</evidence>
<dbReference type="InterPro" id="IPR010105">
    <property type="entry name" value="TonB_sidphr_rcpt"/>
</dbReference>
<evidence type="ECO:0000259" key="14">
    <source>
        <dbReference type="Pfam" id="PF07715"/>
    </source>
</evidence>
<comment type="subcellular location">
    <subcellularLocation>
        <location evidence="1 10">Cell outer membrane</location>
        <topology evidence="1 10">Multi-pass membrane protein</topology>
    </subcellularLocation>
</comment>
<dbReference type="InterPro" id="IPR000531">
    <property type="entry name" value="Beta-barrel_TonB"/>
</dbReference>
<organism evidence="15 16">
    <name type="scientific">Azohydromonas lata</name>
    <dbReference type="NCBI Taxonomy" id="45677"/>
    <lineage>
        <taxon>Bacteria</taxon>
        <taxon>Pseudomonadati</taxon>
        <taxon>Pseudomonadota</taxon>
        <taxon>Betaproteobacteria</taxon>
        <taxon>Burkholderiales</taxon>
        <taxon>Sphaerotilaceae</taxon>
        <taxon>Azohydromonas</taxon>
    </lineage>
</organism>
<keyword evidence="9 10" id="KW-0998">Cell outer membrane</keyword>
<dbReference type="PROSITE" id="PS52016">
    <property type="entry name" value="TONB_DEPENDENT_REC_3"/>
    <property type="match status" value="1"/>
</dbReference>
<dbReference type="InterPro" id="IPR012910">
    <property type="entry name" value="Plug_dom"/>
</dbReference>
<dbReference type="InterPro" id="IPR006311">
    <property type="entry name" value="TAT_signal"/>
</dbReference>
<dbReference type="EMBL" id="JAXOJX010000060">
    <property type="protein sequence ID" value="MDZ5460187.1"/>
    <property type="molecule type" value="Genomic_DNA"/>
</dbReference>
<accession>A0ABU5IMR6</accession>
<evidence type="ECO:0000256" key="4">
    <source>
        <dbReference type="ARBA" id="ARBA00022452"/>
    </source>
</evidence>
<keyword evidence="16" id="KW-1185">Reference proteome</keyword>
<evidence type="ECO:0000256" key="9">
    <source>
        <dbReference type="ARBA" id="ARBA00023237"/>
    </source>
</evidence>
<evidence type="ECO:0000313" key="15">
    <source>
        <dbReference type="EMBL" id="MDZ5460187.1"/>
    </source>
</evidence>
<evidence type="ECO:0000256" key="1">
    <source>
        <dbReference type="ARBA" id="ARBA00004571"/>
    </source>
</evidence>
<evidence type="ECO:0000256" key="10">
    <source>
        <dbReference type="PROSITE-ProRule" id="PRU01360"/>
    </source>
</evidence>
<feature type="domain" description="TonB-dependent receptor plug" evidence="14">
    <location>
        <begin position="74"/>
        <end position="172"/>
    </location>
</feature>
<gene>
    <name evidence="15" type="ORF">SM757_26765</name>
</gene>
<dbReference type="Pfam" id="PF07715">
    <property type="entry name" value="Plug"/>
    <property type="match status" value="1"/>
</dbReference>
<feature type="signal peptide" evidence="12">
    <location>
        <begin position="1"/>
        <end position="28"/>
    </location>
</feature>
<keyword evidence="4 10" id="KW-1134">Transmembrane beta strand</keyword>
<evidence type="ECO:0000256" key="5">
    <source>
        <dbReference type="ARBA" id="ARBA00022692"/>
    </source>
</evidence>
<feature type="domain" description="TonB-dependent receptor-like beta-barrel" evidence="13">
    <location>
        <begin position="259"/>
        <end position="736"/>
    </location>
</feature>
<dbReference type="Gene3D" id="2.40.170.20">
    <property type="entry name" value="TonB-dependent receptor, beta-barrel domain"/>
    <property type="match status" value="1"/>
</dbReference>
<comment type="similarity">
    <text evidence="2 10 11">Belongs to the TonB-dependent receptor family.</text>
</comment>
<keyword evidence="12" id="KW-0732">Signal</keyword>
<evidence type="ECO:0000256" key="3">
    <source>
        <dbReference type="ARBA" id="ARBA00022448"/>
    </source>
</evidence>
<dbReference type="InterPro" id="IPR036942">
    <property type="entry name" value="Beta-barrel_TonB_sf"/>
</dbReference>
<dbReference type="PANTHER" id="PTHR32552:SF83">
    <property type="entry name" value="BLR3904 PROTEIN"/>
    <property type="match status" value="1"/>
</dbReference>
<keyword evidence="6 11" id="KW-0798">TonB box</keyword>
<dbReference type="InterPro" id="IPR039426">
    <property type="entry name" value="TonB-dep_rcpt-like"/>
</dbReference>
<dbReference type="Proteomes" id="UP001293718">
    <property type="component" value="Unassembled WGS sequence"/>
</dbReference>
<evidence type="ECO:0000313" key="16">
    <source>
        <dbReference type="Proteomes" id="UP001293718"/>
    </source>
</evidence>
<dbReference type="RefSeq" id="WP_322467722.1">
    <property type="nucleotide sequence ID" value="NZ_JAXOJX010000060.1"/>
</dbReference>
<dbReference type="NCBIfam" id="TIGR01783">
    <property type="entry name" value="TonB-siderophor"/>
    <property type="match status" value="1"/>
</dbReference>
<evidence type="ECO:0000256" key="6">
    <source>
        <dbReference type="ARBA" id="ARBA00023077"/>
    </source>
</evidence>
<dbReference type="CDD" id="cd01347">
    <property type="entry name" value="ligand_gated_channel"/>
    <property type="match status" value="1"/>
</dbReference>
<sequence length="766" mass="83164">MTTRTDRRALLPLGALAAGFSIAGAALAQQADAPAAKDSEAVMPAVRAKAAGEPKGNDSLRTTTTTIGKGKQALRDIPQSVTVVTEKLIEDRNLDTLKETLKNTGGVSFMAAEGGEEDIRLRGFSLQQSGDIFVDGMRDPAFYERDTFNYDRLELLRGSASMLFGRGSTGGAVNQVSKLPQLSDEHEVRTTLGNHAYRRITGDFNIQTGDESALRLNAMYTKADNNGSGSSIEKGGAAGAFRTGIGTSDEFTVSLFHLNNNNGMNYGLPWIRSTAGPTSTPSLNTLLPGLKPSAYFGAASDYNDGAASMGTLTHLHRFSNTVELRTSLRKGRFERDQHASTIRFAGTAGTLANPIANPAAVDLSNFGPSTVLNRGAQNKIQDFETTMLQSDLSAKFDALGVKHSVLAGVDFAKDEKTLYRATVPTGVNLNKGQVRVDGTELGNPWVDESQRVLSPMSGYDGHNWGVYAQDLVQVAPSWKVLGGVRYDSTKVDFRRISVADDTTSQTFKASEWSQRFGVLFQPNDLQSYYFSWGNSFNTSADLLVNGGSGNVDMAKLANTPPESSENLELGAKLDSESGRFTTRVALFRSTKKNERNLDEPSNDSFLLSGKRHATGFELDLTGRITPQWEVYGSYMWIPSAKVDKAASATFGNREGDRPGLTPRHSGTIWTTYQFTPQLRLGAGVNFRSKQAPADLAVSTTNPDDSRWEVPGWATVDLMGEYAFNDKMSLKVNVNNVADKYYADSLYRGHYIPGFGRLVQATLITKF</sequence>
<name>A0ABU5IMR6_9BURK</name>
<keyword evidence="3 10" id="KW-0813">Transport</keyword>
<keyword evidence="5 10" id="KW-0812">Transmembrane</keyword>
<dbReference type="InterPro" id="IPR037066">
    <property type="entry name" value="Plug_dom_sf"/>
</dbReference>
<dbReference type="PANTHER" id="PTHR32552">
    <property type="entry name" value="FERRICHROME IRON RECEPTOR-RELATED"/>
    <property type="match status" value="1"/>
</dbReference>
<proteinExistence type="inferred from homology"/>